<feature type="compositionally biased region" description="Polar residues" evidence="1">
    <location>
        <begin position="1"/>
        <end position="13"/>
    </location>
</feature>
<gene>
    <name evidence="3" type="ORF">BD289DRAFT_57273</name>
</gene>
<protein>
    <submittedName>
        <fullName evidence="3">Uncharacterized protein</fullName>
    </submittedName>
</protein>
<keyword evidence="2" id="KW-0812">Transmembrane</keyword>
<dbReference type="InParanoid" id="A0A2T3AI66"/>
<evidence type="ECO:0000256" key="1">
    <source>
        <dbReference type="SAM" id="MobiDB-lite"/>
    </source>
</evidence>
<reference evidence="3 4" key="1">
    <citation type="journal article" date="2018" name="Mycol. Prog.">
        <title>Coniella lustricola, a new species from submerged detritus.</title>
        <authorList>
            <person name="Raudabaugh D.B."/>
            <person name="Iturriaga T."/>
            <person name="Carver A."/>
            <person name="Mondo S."/>
            <person name="Pangilinan J."/>
            <person name="Lipzen A."/>
            <person name="He G."/>
            <person name="Amirebrahimi M."/>
            <person name="Grigoriev I.V."/>
            <person name="Miller A.N."/>
        </authorList>
    </citation>
    <scope>NUCLEOTIDE SEQUENCE [LARGE SCALE GENOMIC DNA]</scope>
    <source>
        <strain evidence="3 4">B22-T-1</strain>
    </source>
</reference>
<dbReference type="AlphaFoldDB" id="A0A2T3AI66"/>
<accession>A0A2T3AI66</accession>
<name>A0A2T3AI66_9PEZI</name>
<dbReference type="EMBL" id="KZ678386">
    <property type="protein sequence ID" value="PSR99133.1"/>
    <property type="molecule type" value="Genomic_DNA"/>
</dbReference>
<organism evidence="3 4">
    <name type="scientific">Coniella lustricola</name>
    <dbReference type="NCBI Taxonomy" id="2025994"/>
    <lineage>
        <taxon>Eukaryota</taxon>
        <taxon>Fungi</taxon>
        <taxon>Dikarya</taxon>
        <taxon>Ascomycota</taxon>
        <taxon>Pezizomycotina</taxon>
        <taxon>Sordariomycetes</taxon>
        <taxon>Sordariomycetidae</taxon>
        <taxon>Diaporthales</taxon>
        <taxon>Schizoparmaceae</taxon>
        <taxon>Coniella</taxon>
    </lineage>
</organism>
<keyword evidence="4" id="KW-1185">Reference proteome</keyword>
<proteinExistence type="predicted"/>
<keyword evidence="2" id="KW-0472">Membrane</keyword>
<evidence type="ECO:0000313" key="3">
    <source>
        <dbReference type="EMBL" id="PSR99133.1"/>
    </source>
</evidence>
<dbReference type="Proteomes" id="UP000241462">
    <property type="component" value="Unassembled WGS sequence"/>
</dbReference>
<sequence>MPHSLTSNRQRQPATGPAHGTRQTGPTLPDSRSSSERPVNLKRRLVQPQSNLAPAQQLVMQLRRGDFRSILEFRRRPQARLDLLAPWARLVCCISGNIEVARRPLDAELANYTIGRGKTRLTRPIFGPISAHATDQDGSIYQCVADMSPENGSAGIAHAGPLCGCAILVFFLVPAGRTEMQMKSFSAS</sequence>
<evidence type="ECO:0000313" key="4">
    <source>
        <dbReference type="Proteomes" id="UP000241462"/>
    </source>
</evidence>
<feature type="region of interest" description="Disordered" evidence="1">
    <location>
        <begin position="1"/>
        <end position="38"/>
    </location>
</feature>
<keyword evidence="2" id="KW-1133">Transmembrane helix</keyword>
<evidence type="ECO:0000256" key="2">
    <source>
        <dbReference type="SAM" id="Phobius"/>
    </source>
</evidence>
<feature type="compositionally biased region" description="Polar residues" evidence="1">
    <location>
        <begin position="21"/>
        <end position="32"/>
    </location>
</feature>
<feature type="transmembrane region" description="Helical" evidence="2">
    <location>
        <begin position="155"/>
        <end position="173"/>
    </location>
</feature>